<dbReference type="AlphaFoldDB" id="A0A811S4A7"/>
<reference evidence="1" key="1">
    <citation type="submission" date="2020-10" db="EMBL/GenBank/DDBJ databases">
        <authorList>
            <person name="Han B."/>
            <person name="Lu T."/>
            <person name="Zhao Q."/>
            <person name="Huang X."/>
            <person name="Zhao Y."/>
        </authorList>
    </citation>
    <scope>NUCLEOTIDE SEQUENCE</scope>
</reference>
<protein>
    <submittedName>
        <fullName evidence="1">Uncharacterized protein</fullName>
    </submittedName>
</protein>
<keyword evidence="2" id="KW-1185">Reference proteome</keyword>
<dbReference type="Proteomes" id="UP000604825">
    <property type="component" value="Unassembled WGS sequence"/>
</dbReference>
<evidence type="ECO:0000313" key="1">
    <source>
        <dbReference type="EMBL" id="CAD6336379.1"/>
    </source>
</evidence>
<proteinExistence type="predicted"/>
<sequence length="92" mass="10322">MAEAEAAKPTAGAGAFRIETVPDAHVERLKKSPFKRPLPRRKSFLERNPELREVILRTDAESNSLIDLQEDILRQFEEKGCAQVGVEIMDCG</sequence>
<evidence type="ECO:0000313" key="2">
    <source>
        <dbReference type="Proteomes" id="UP000604825"/>
    </source>
</evidence>
<gene>
    <name evidence="1" type="ORF">NCGR_LOCUS60477</name>
</gene>
<dbReference type="EMBL" id="CAJGYO010000018">
    <property type="protein sequence ID" value="CAD6336379.1"/>
    <property type="molecule type" value="Genomic_DNA"/>
</dbReference>
<comment type="caution">
    <text evidence="1">The sequence shown here is derived from an EMBL/GenBank/DDBJ whole genome shotgun (WGS) entry which is preliminary data.</text>
</comment>
<organism evidence="1 2">
    <name type="scientific">Miscanthus lutarioriparius</name>
    <dbReference type="NCBI Taxonomy" id="422564"/>
    <lineage>
        <taxon>Eukaryota</taxon>
        <taxon>Viridiplantae</taxon>
        <taxon>Streptophyta</taxon>
        <taxon>Embryophyta</taxon>
        <taxon>Tracheophyta</taxon>
        <taxon>Spermatophyta</taxon>
        <taxon>Magnoliopsida</taxon>
        <taxon>Liliopsida</taxon>
        <taxon>Poales</taxon>
        <taxon>Poaceae</taxon>
        <taxon>PACMAD clade</taxon>
        <taxon>Panicoideae</taxon>
        <taxon>Andropogonodae</taxon>
        <taxon>Andropogoneae</taxon>
        <taxon>Saccharinae</taxon>
        <taxon>Miscanthus</taxon>
    </lineage>
</organism>
<name>A0A811S4A7_9POAL</name>
<accession>A0A811S4A7</accession>